<protein>
    <submittedName>
        <fullName evidence="3">Endonuclease/exonuclease/phosphatase family protein</fullName>
    </submittedName>
</protein>
<dbReference type="Pfam" id="PF03372">
    <property type="entry name" value="Exo_endo_phos"/>
    <property type="match status" value="1"/>
</dbReference>
<dbReference type="InterPro" id="IPR036691">
    <property type="entry name" value="Endo/exonu/phosph_ase_sf"/>
</dbReference>
<dbReference type="GO" id="GO:0004519">
    <property type="term" value="F:endonuclease activity"/>
    <property type="evidence" value="ECO:0007669"/>
    <property type="project" value="UniProtKB-KW"/>
</dbReference>
<comment type="caution">
    <text evidence="3">The sequence shown here is derived from an EMBL/GenBank/DDBJ whole genome shotgun (WGS) entry which is preliminary data.</text>
</comment>
<keyword evidence="1" id="KW-0812">Transmembrane</keyword>
<dbReference type="Proteomes" id="UP001500840">
    <property type="component" value="Unassembled WGS sequence"/>
</dbReference>
<name>A0ABP8MVZ7_9BACT</name>
<evidence type="ECO:0000313" key="3">
    <source>
        <dbReference type="EMBL" id="GAA4457024.1"/>
    </source>
</evidence>
<keyword evidence="3" id="KW-0540">Nuclease</keyword>
<feature type="transmembrane region" description="Helical" evidence="1">
    <location>
        <begin position="63"/>
        <end position="81"/>
    </location>
</feature>
<keyword evidence="1" id="KW-0472">Membrane</keyword>
<feature type="transmembrane region" description="Helical" evidence="1">
    <location>
        <begin position="33"/>
        <end position="51"/>
    </location>
</feature>
<feature type="transmembrane region" description="Helical" evidence="1">
    <location>
        <begin position="88"/>
        <end position="106"/>
    </location>
</feature>
<organism evidence="3 4">
    <name type="scientific">Novipirellula rosea</name>
    <dbReference type="NCBI Taxonomy" id="1031540"/>
    <lineage>
        <taxon>Bacteria</taxon>
        <taxon>Pseudomonadati</taxon>
        <taxon>Planctomycetota</taxon>
        <taxon>Planctomycetia</taxon>
        <taxon>Pirellulales</taxon>
        <taxon>Pirellulaceae</taxon>
        <taxon>Novipirellula</taxon>
    </lineage>
</organism>
<evidence type="ECO:0000259" key="2">
    <source>
        <dbReference type="Pfam" id="PF03372"/>
    </source>
</evidence>
<keyword evidence="4" id="KW-1185">Reference proteome</keyword>
<dbReference type="Gene3D" id="3.60.10.10">
    <property type="entry name" value="Endonuclease/exonuclease/phosphatase"/>
    <property type="match status" value="1"/>
</dbReference>
<keyword evidence="3" id="KW-0255">Endonuclease</keyword>
<dbReference type="SUPFAM" id="SSF56219">
    <property type="entry name" value="DNase I-like"/>
    <property type="match status" value="1"/>
</dbReference>
<dbReference type="EMBL" id="BAABGA010000039">
    <property type="protein sequence ID" value="GAA4457024.1"/>
    <property type="molecule type" value="Genomic_DNA"/>
</dbReference>
<gene>
    <name evidence="3" type="ORF">GCM10023156_33230</name>
</gene>
<accession>A0ABP8MVZ7</accession>
<keyword evidence="1" id="KW-1133">Transmembrane helix</keyword>
<dbReference type="InterPro" id="IPR005135">
    <property type="entry name" value="Endo/exonuclease/phosphatase"/>
</dbReference>
<evidence type="ECO:0000313" key="4">
    <source>
        <dbReference type="Proteomes" id="UP001500840"/>
    </source>
</evidence>
<dbReference type="RefSeq" id="WP_345323794.1">
    <property type="nucleotide sequence ID" value="NZ_BAABGA010000039.1"/>
</dbReference>
<evidence type="ECO:0000256" key="1">
    <source>
        <dbReference type="SAM" id="Phobius"/>
    </source>
</evidence>
<keyword evidence="3" id="KW-0378">Hydrolase</keyword>
<sequence>MSTLDAERTDLPDADDLHTHSVGTTVKQYTETLLILASFLSFAAMTAGWWGKWHYLLDLASQLRVQATIVLLVSGLILWLLGRKRVGGASLLFGGGLCLSMLPYYWPTDPVTGKTYRLMTANVLTRNTNKAAVLKWIAETDPDFVVLQETNAAWTSAMERGLHDQYPYRRLMPRDDNFGIAMFSKHRWSKCDVVSFSMETMLPSLVAEFSLPNGEPLRLIATHPLPPMRHSTWSDRNRAFLGIADHAKRYGSQRMIVAGDLNCTPWSYWFRRLLKQSGLRDASLGQGLQSTWNPTSLPLPGMMIDHVLVGAEIKVADRVVGPGIGSDHRPVIVDFR</sequence>
<feature type="domain" description="Endonuclease/exonuclease/phosphatase" evidence="2">
    <location>
        <begin position="119"/>
        <end position="328"/>
    </location>
</feature>
<reference evidence="4" key="1">
    <citation type="journal article" date="2019" name="Int. J. Syst. Evol. Microbiol.">
        <title>The Global Catalogue of Microorganisms (GCM) 10K type strain sequencing project: providing services to taxonomists for standard genome sequencing and annotation.</title>
        <authorList>
            <consortium name="The Broad Institute Genomics Platform"/>
            <consortium name="The Broad Institute Genome Sequencing Center for Infectious Disease"/>
            <person name="Wu L."/>
            <person name="Ma J."/>
        </authorList>
    </citation>
    <scope>NUCLEOTIDE SEQUENCE [LARGE SCALE GENOMIC DNA]</scope>
    <source>
        <strain evidence="4">JCM 17759</strain>
    </source>
</reference>
<proteinExistence type="predicted"/>